<gene>
    <name evidence="2" type="ORF">NQU54_48310</name>
</gene>
<evidence type="ECO:0000259" key="1">
    <source>
        <dbReference type="PROSITE" id="PS50878"/>
    </source>
</evidence>
<dbReference type="InterPro" id="IPR000477">
    <property type="entry name" value="RT_dom"/>
</dbReference>
<keyword evidence="2" id="KW-0548">Nucleotidyltransferase</keyword>
<comment type="caution">
    <text evidence="2">The sequence shown here is derived from an EMBL/GenBank/DDBJ whole genome shotgun (WGS) entry which is preliminary data.</text>
</comment>
<dbReference type="AlphaFoldDB" id="A0A9X2M7L1"/>
<dbReference type="RefSeq" id="WP_257636616.1">
    <property type="nucleotide sequence ID" value="NZ_JANIIC010000184.1"/>
</dbReference>
<dbReference type="GO" id="GO:0003964">
    <property type="term" value="F:RNA-directed DNA polymerase activity"/>
    <property type="evidence" value="ECO:0007669"/>
    <property type="project" value="UniProtKB-KW"/>
</dbReference>
<sequence>MAGLDLKRLDVIARLNEDPLWVNKDLYRLMYREDLYLAAYARLKSKPGNMTPGVDGSTLDGFSRETIRKIADAMRNESFRFSPARRVEIPKANGKTRPLGIASPTEKVVQEAIRMVLEAIYDSPEGPTFLESSHGFRPGRSCHTALKEIKKVWTGTRWFVEGDISSFFDNINHEVLIQLLRRRIDDERFLNLIRKALKAGVLNGLRLEATRIGSPQGSVLSPTLANVYLHELDRKMDEIITRETKGKGPTPNPDYMRLAQRLYVGRKTGKMPAGEASDLIKKMRSLPSYLPDDPGFIRVRYVRYADDWVVGVIGPRRLAEEIRAEVATFLKEELKLHLNMGKTHIRHANSQEITFLGVQISGTGNRNSEVVKASNCKGKRHYKRRRTRGNMTLKAPMGEIVARLHQKGFCQKDGYPESKVSWTVLDDADIIRRYNTVLNGILNYYSFANNFWAMSRVQYILLYSAAKTLAHRHKMSSVGLVFKKYGKDLTVQLRGDDGKVRSVKFQRRTSFAAKPNDFKVSVRDPEDALRTASWQVRTKSNLGRICAICGNTNKVQMHHVRHIRKMGEKVVGFTQLMAKLNRKQIPTCESCHRRIHKGEYDGLKLGDLAIPAG</sequence>
<evidence type="ECO:0000313" key="3">
    <source>
        <dbReference type="Proteomes" id="UP001142400"/>
    </source>
</evidence>
<dbReference type="CDD" id="cd00085">
    <property type="entry name" value="HNHc"/>
    <property type="match status" value="1"/>
</dbReference>
<dbReference type="CDD" id="cd01651">
    <property type="entry name" value="RT_G2_intron"/>
    <property type="match status" value="1"/>
</dbReference>
<dbReference type="PANTHER" id="PTHR33642:SF4">
    <property type="entry name" value="COX1_OXI3 INTRON 1 PROTEIN-RELATED"/>
    <property type="match status" value="1"/>
</dbReference>
<name>A0A9X2M7L1_STRMQ</name>
<dbReference type="PANTHER" id="PTHR33642">
    <property type="entry name" value="COX1/OXI3 INTRON 1 PROTEIN-RELATED"/>
    <property type="match status" value="1"/>
</dbReference>
<dbReference type="GO" id="GO:0006315">
    <property type="term" value="P:homing of group II introns"/>
    <property type="evidence" value="ECO:0007669"/>
    <property type="project" value="TreeGrafter"/>
</dbReference>
<protein>
    <submittedName>
        <fullName evidence="2">Reverse transcriptase domain-containing protein</fullName>
    </submittedName>
</protein>
<keyword evidence="3" id="KW-1185">Reference proteome</keyword>
<proteinExistence type="predicted"/>
<dbReference type="GO" id="GO:0006397">
    <property type="term" value="P:mRNA processing"/>
    <property type="evidence" value="ECO:0007669"/>
    <property type="project" value="InterPro"/>
</dbReference>
<dbReference type="InterPro" id="IPR043502">
    <property type="entry name" value="DNA/RNA_pol_sf"/>
</dbReference>
<dbReference type="InterPro" id="IPR003615">
    <property type="entry name" value="HNH_nuc"/>
</dbReference>
<feature type="domain" description="Reverse transcriptase" evidence="1">
    <location>
        <begin position="70"/>
        <end position="360"/>
    </location>
</feature>
<organism evidence="2 3">
    <name type="scientific">Streptomyces malaysiensis subsp. samsunensis</name>
    <dbReference type="NCBI Taxonomy" id="459658"/>
    <lineage>
        <taxon>Bacteria</taxon>
        <taxon>Bacillati</taxon>
        <taxon>Actinomycetota</taxon>
        <taxon>Actinomycetes</taxon>
        <taxon>Kitasatosporales</taxon>
        <taxon>Streptomycetaceae</taxon>
        <taxon>Streptomyces</taxon>
        <taxon>Streptomyces violaceusniger group</taxon>
    </lineage>
</organism>
<dbReference type="InterPro" id="IPR024937">
    <property type="entry name" value="Domain_X"/>
</dbReference>
<reference evidence="2" key="1">
    <citation type="submission" date="2022-06" db="EMBL/GenBank/DDBJ databases">
        <title>WGS of actinobacteria.</title>
        <authorList>
            <person name="Thawai C."/>
        </authorList>
    </citation>
    <scope>NUCLEOTIDE SEQUENCE</scope>
    <source>
        <strain evidence="2">DSM 42010</strain>
    </source>
</reference>
<keyword evidence="2" id="KW-0695">RNA-directed DNA polymerase</keyword>
<dbReference type="EMBL" id="JANIIC010000184">
    <property type="protein sequence ID" value="MCQ8836589.1"/>
    <property type="molecule type" value="Genomic_DNA"/>
</dbReference>
<keyword evidence="2" id="KW-0808">Transferase</keyword>
<evidence type="ECO:0000313" key="2">
    <source>
        <dbReference type="EMBL" id="MCQ8836589.1"/>
    </source>
</evidence>
<dbReference type="SMART" id="SM00507">
    <property type="entry name" value="HNHc"/>
    <property type="match status" value="1"/>
</dbReference>
<dbReference type="Pfam" id="PF00078">
    <property type="entry name" value="RVT_1"/>
    <property type="match status" value="1"/>
</dbReference>
<dbReference type="Pfam" id="PF01348">
    <property type="entry name" value="Intron_maturas2"/>
    <property type="match status" value="1"/>
</dbReference>
<dbReference type="PROSITE" id="PS50878">
    <property type="entry name" value="RT_POL"/>
    <property type="match status" value="1"/>
</dbReference>
<dbReference type="SUPFAM" id="SSF56672">
    <property type="entry name" value="DNA/RNA polymerases"/>
    <property type="match status" value="1"/>
</dbReference>
<dbReference type="Proteomes" id="UP001142400">
    <property type="component" value="Unassembled WGS sequence"/>
</dbReference>
<accession>A0A9X2M7L1</accession>